<comment type="caution">
    <text evidence="2">The sequence shown here is derived from an EMBL/GenBank/DDBJ whole genome shotgun (WGS) entry which is preliminary data.</text>
</comment>
<dbReference type="AlphaFoldDB" id="A0A699TLP3"/>
<organism evidence="2">
    <name type="scientific">Tanacetum cinerariifolium</name>
    <name type="common">Dalmatian daisy</name>
    <name type="synonym">Chrysanthemum cinerariifolium</name>
    <dbReference type="NCBI Taxonomy" id="118510"/>
    <lineage>
        <taxon>Eukaryota</taxon>
        <taxon>Viridiplantae</taxon>
        <taxon>Streptophyta</taxon>
        <taxon>Embryophyta</taxon>
        <taxon>Tracheophyta</taxon>
        <taxon>Spermatophyta</taxon>
        <taxon>Magnoliopsida</taxon>
        <taxon>eudicotyledons</taxon>
        <taxon>Gunneridae</taxon>
        <taxon>Pentapetalae</taxon>
        <taxon>asterids</taxon>
        <taxon>campanulids</taxon>
        <taxon>Asterales</taxon>
        <taxon>Asteraceae</taxon>
        <taxon>Asteroideae</taxon>
        <taxon>Anthemideae</taxon>
        <taxon>Anthemidinae</taxon>
        <taxon>Tanacetum</taxon>
    </lineage>
</organism>
<accession>A0A699TLP3</accession>
<feature type="region of interest" description="Disordered" evidence="1">
    <location>
        <begin position="61"/>
        <end position="87"/>
    </location>
</feature>
<dbReference type="EMBL" id="BKCJ011254333">
    <property type="protein sequence ID" value="GFD10750.1"/>
    <property type="molecule type" value="Genomic_DNA"/>
</dbReference>
<protein>
    <submittedName>
        <fullName evidence="2">Uncharacterized protein</fullName>
    </submittedName>
</protein>
<reference evidence="2" key="1">
    <citation type="journal article" date="2019" name="Sci. Rep.">
        <title>Draft genome of Tanacetum cinerariifolium, the natural source of mosquito coil.</title>
        <authorList>
            <person name="Yamashiro T."/>
            <person name="Shiraishi A."/>
            <person name="Satake H."/>
            <person name="Nakayama K."/>
        </authorList>
    </citation>
    <scope>NUCLEOTIDE SEQUENCE</scope>
</reference>
<evidence type="ECO:0000256" key="1">
    <source>
        <dbReference type="SAM" id="MobiDB-lite"/>
    </source>
</evidence>
<name>A0A699TLP3_TANCI</name>
<gene>
    <name evidence="2" type="ORF">Tci_882719</name>
</gene>
<feature type="non-terminal residue" evidence="2">
    <location>
        <position position="1"/>
    </location>
</feature>
<proteinExistence type="predicted"/>
<evidence type="ECO:0000313" key="2">
    <source>
        <dbReference type="EMBL" id="GFD10750.1"/>
    </source>
</evidence>
<sequence length="87" mass="9040">TLASPPGCPALLGCPRSANNSALYSATVVMPGVSEVGTPVHILARRGSEAYDVLSGLTLPIEPKPLGQHRPPPPRSILSPEESSYLP</sequence>